<reference evidence="1 2" key="1">
    <citation type="submission" date="2022-09" db="EMBL/GenBank/DDBJ databases">
        <authorList>
            <person name="Han X.L."/>
            <person name="Wang Q."/>
            <person name="Lu T."/>
        </authorList>
    </citation>
    <scope>NUCLEOTIDE SEQUENCE [LARGE SCALE GENOMIC DNA]</scope>
    <source>
        <strain evidence="1 2">WQ 127069</strain>
    </source>
</reference>
<evidence type="ECO:0000313" key="2">
    <source>
        <dbReference type="Proteomes" id="UP001652445"/>
    </source>
</evidence>
<evidence type="ECO:0000313" key="1">
    <source>
        <dbReference type="EMBL" id="MCU6793389.1"/>
    </source>
</evidence>
<organism evidence="1 2">
    <name type="scientific">Paenibacillus baimaensis</name>
    <dbReference type="NCBI Taxonomy" id="2982185"/>
    <lineage>
        <taxon>Bacteria</taxon>
        <taxon>Bacillati</taxon>
        <taxon>Bacillota</taxon>
        <taxon>Bacilli</taxon>
        <taxon>Bacillales</taxon>
        <taxon>Paenibacillaceae</taxon>
        <taxon>Paenibacillus</taxon>
    </lineage>
</organism>
<dbReference type="EMBL" id="JAOQIO010000049">
    <property type="protein sequence ID" value="MCU6793389.1"/>
    <property type="molecule type" value="Genomic_DNA"/>
</dbReference>
<sequence length="77" mass="8710">APRYDGFVKGFNPTPSRRALLMKFKQSDGQNQRIERISTTHLIVGIDIAKETHVAQATNFRGIILTNFLSQIQLKVI</sequence>
<feature type="non-terminal residue" evidence="1">
    <location>
        <position position="1"/>
    </location>
</feature>
<evidence type="ECO:0008006" key="3">
    <source>
        <dbReference type="Google" id="ProtNLM"/>
    </source>
</evidence>
<accession>A0ABT2UIA3</accession>
<gene>
    <name evidence="1" type="ORF">OB236_14880</name>
</gene>
<comment type="caution">
    <text evidence="1">The sequence shown here is derived from an EMBL/GenBank/DDBJ whole genome shotgun (WGS) entry which is preliminary data.</text>
</comment>
<protein>
    <recommendedName>
        <fullName evidence="3">IS110 family transposase</fullName>
    </recommendedName>
</protein>
<dbReference type="Proteomes" id="UP001652445">
    <property type="component" value="Unassembled WGS sequence"/>
</dbReference>
<name>A0ABT2UIA3_9BACL</name>
<proteinExistence type="predicted"/>
<keyword evidence="2" id="KW-1185">Reference proteome</keyword>